<gene>
    <name evidence="2" type="ORF">LOD99_7107</name>
</gene>
<evidence type="ECO:0000259" key="1">
    <source>
        <dbReference type="Pfam" id="PF16134"/>
    </source>
</evidence>
<dbReference type="GO" id="GO:0003729">
    <property type="term" value="F:mRNA binding"/>
    <property type="evidence" value="ECO:0007669"/>
    <property type="project" value="TreeGrafter"/>
</dbReference>
<dbReference type="InterPro" id="IPR040007">
    <property type="entry name" value="Tho2"/>
</dbReference>
<name>A0AAV7JJ79_9METZ</name>
<evidence type="ECO:0000313" key="3">
    <source>
        <dbReference type="Proteomes" id="UP001165289"/>
    </source>
</evidence>
<proteinExistence type="predicted"/>
<protein>
    <submittedName>
        <fullName evidence="2">THO complex 2 (Predicted), isoform CRA_b</fullName>
    </submittedName>
</protein>
<feature type="domain" description="THO complex subunit 2 N-terminal" evidence="1">
    <location>
        <begin position="8"/>
        <end position="423"/>
    </location>
</feature>
<dbReference type="PANTHER" id="PTHR21597:SF0">
    <property type="entry name" value="THO COMPLEX SUBUNIT 2"/>
    <property type="match status" value="1"/>
</dbReference>
<dbReference type="GO" id="GO:0006397">
    <property type="term" value="P:mRNA processing"/>
    <property type="evidence" value="ECO:0007669"/>
    <property type="project" value="InterPro"/>
</dbReference>
<dbReference type="AlphaFoldDB" id="A0AAV7JJ79"/>
<organism evidence="2 3">
    <name type="scientific">Oopsacas minuta</name>
    <dbReference type="NCBI Taxonomy" id="111878"/>
    <lineage>
        <taxon>Eukaryota</taxon>
        <taxon>Metazoa</taxon>
        <taxon>Porifera</taxon>
        <taxon>Hexactinellida</taxon>
        <taxon>Hexasterophora</taxon>
        <taxon>Lyssacinosida</taxon>
        <taxon>Leucopsacidae</taxon>
        <taxon>Oopsacas</taxon>
    </lineage>
</organism>
<reference evidence="2 3" key="1">
    <citation type="journal article" date="2023" name="BMC Biol.">
        <title>The compact genome of the sponge Oopsacas minuta (Hexactinellida) is lacking key metazoan core genes.</title>
        <authorList>
            <person name="Santini S."/>
            <person name="Schenkelaars Q."/>
            <person name="Jourda C."/>
            <person name="Duchesne M."/>
            <person name="Belahbib H."/>
            <person name="Rocher C."/>
            <person name="Selva M."/>
            <person name="Riesgo A."/>
            <person name="Vervoort M."/>
            <person name="Leys S.P."/>
            <person name="Kodjabachian L."/>
            <person name="Le Bivic A."/>
            <person name="Borchiellini C."/>
            <person name="Claverie J.M."/>
            <person name="Renard E."/>
        </authorList>
    </citation>
    <scope>NUCLEOTIDE SEQUENCE [LARGE SCALE GENOMIC DNA]</scope>
    <source>
        <strain evidence="2">SPO-2</strain>
    </source>
</reference>
<dbReference type="Pfam" id="PF16134">
    <property type="entry name" value="THOC2_N"/>
    <property type="match status" value="2"/>
</dbReference>
<feature type="domain" description="THO complex subunit 2 N-terminal" evidence="1">
    <location>
        <begin position="430"/>
        <end position="526"/>
    </location>
</feature>
<dbReference type="EMBL" id="JAKMXF010000325">
    <property type="protein sequence ID" value="KAI6648846.1"/>
    <property type="molecule type" value="Genomic_DNA"/>
</dbReference>
<dbReference type="InterPro" id="IPR032302">
    <property type="entry name" value="THOC2_N"/>
</dbReference>
<comment type="caution">
    <text evidence="2">The sequence shown here is derived from an EMBL/GenBank/DDBJ whole genome shotgun (WGS) entry which is preliminary data.</text>
</comment>
<evidence type="ECO:0000313" key="2">
    <source>
        <dbReference type="EMBL" id="KAI6648846.1"/>
    </source>
</evidence>
<sequence length="536" mass="62090">MTSTEFVLTEQIITTWGSEGRNKLLALAKTHWKGTNKEKGTSSQFRSILYFLCQQIPNGKLKQDDVINFLLTLYKQKDIGIDRELLQSCLADILCVLDAEVTCVSKDSKPKKEMFCRLVKELIDRKLMSETLLKERFDFDTLEQLGVVVSSKAFTQKYVRSKTRLFYKQQKFNLFREENEGYAKLIVELEFSTRVTRDPDLLLSHVQALIGQFSLDPNRVMDVILEVAEFYPQNFDFLVDLIRIYPSGEDTLSQLLTFKLLAIKNSFDNEPPSKFFQLLALLIQSDVLPLNMLYNNLVPSDAQVMEAIQKILSDAKKDSRATVTVQLENTPDKKELSDLLLPDNSIVSSNYMLSNQKICLLHAMLQIGDWEHANQLFQKLPEHYPVLFPSVRELLVSLIEFSVEPLYRKYALRLVRGRELEHQQNVFRYTNIRDLQSCNSLFEMCSEVGPYMTLHPIVLIKLIRIGRGFLKEYYSLHSSEQNEFERCFQNFISLIDTVILPSISLSGANCGLMEELWNMIKLYPYEISDFYSKKLI</sequence>
<accession>A0AAV7JJ79</accession>
<keyword evidence="3" id="KW-1185">Reference proteome</keyword>
<dbReference type="GO" id="GO:0006406">
    <property type="term" value="P:mRNA export from nucleus"/>
    <property type="evidence" value="ECO:0007669"/>
    <property type="project" value="InterPro"/>
</dbReference>
<dbReference type="GO" id="GO:0000445">
    <property type="term" value="C:THO complex part of transcription export complex"/>
    <property type="evidence" value="ECO:0007669"/>
    <property type="project" value="TreeGrafter"/>
</dbReference>
<dbReference type="PANTHER" id="PTHR21597">
    <property type="entry name" value="THO2 PROTEIN"/>
    <property type="match status" value="1"/>
</dbReference>
<dbReference type="Proteomes" id="UP001165289">
    <property type="component" value="Unassembled WGS sequence"/>
</dbReference>